<protein>
    <submittedName>
        <fullName evidence="1">Uncharacterized protein</fullName>
    </submittedName>
</protein>
<reference evidence="1" key="1">
    <citation type="submission" date="2021-06" db="EMBL/GenBank/DDBJ databases">
        <title>Parelaphostrongylus tenuis whole genome reference sequence.</title>
        <authorList>
            <person name="Garwood T.J."/>
            <person name="Larsen P.A."/>
            <person name="Fountain-Jones N.M."/>
            <person name="Garbe J.R."/>
            <person name="Macchietto M.G."/>
            <person name="Kania S.A."/>
            <person name="Gerhold R.W."/>
            <person name="Richards J.E."/>
            <person name="Wolf T.M."/>
        </authorList>
    </citation>
    <scope>NUCLEOTIDE SEQUENCE</scope>
    <source>
        <strain evidence="1">MNPRO001-30</strain>
        <tissue evidence="1">Meninges</tissue>
    </source>
</reference>
<evidence type="ECO:0000313" key="1">
    <source>
        <dbReference type="EMBL" id="KAJ1353561.1"/>
    </source>
</evidence>
<organism evidence="1 2">
    <name type="scientific">Parelaphostrongylus tenuis</name>
    <name type="common">Meningeal worm</name>
    <dbReference type="NCBI Taxonomy" id="148309"/>
    <lineage>
        <taxon>Eukaryota</taxon>
        <taxon>Metazoa</taxon>
        <taxon>Ecdysozoa</taxon>
        <taxon>Nematoda</taxon>
        <taxon>Chromadorea</taxon>
        <taxon>Rhabditida</taxon>
        <taxon>Rhabditina</taxon>
        <taxon>Rhabditomorpha</taxon>
        <taxon>Strongyloidea</taxon>
        <taxon>Metastrongylidae</taxon>
        <taxon>Parelaphostrongylus</taxon>
    </lineage>
</organism>
<dbReference type="Proteomes" id="UP001196413">
    <property type="component" value="Unassembled WGS sequence"/>
</dbReference>
<keyword evidence="2" id="KW-1185">Reference proteome</keyword>
<name>A0AAD5QNY4_PARTN</name>
<dbReference type="AlphaFoldDB" id="A0AAD5QNY4"/>
<dbReference type="EMBL" id="JAHQIW010001747">
    <property type="protein sequence ID" value="KAJ1353561.1"/>
    <property type="molecule type" value="Genomic_DNA"/>
</dbReference>
<accession>A0AAD5QNY4</accession>
<gene>
    <name evidence="1" type="ORF">KIN20_010211</name>
</gene>
<sequence length="75" mass="8718">MTHEHTEVKKASVYVLAVRCSRRRFSKPNTGCYTSEPVVRVLNRDATAADRFPTEFAPEETAAMRRHKHWLESQE</sequence>
<evidence type="ECO:0000313" key="2">
    <source>
        <dbReference type="Proteomes" id="UP001196413"/>
    </source>
</evidence>
<proteinExistence type="predicted"/>
<comment type="caution">
    <text evidence="1">The sequence shown here is derived from an EMBL/GenBank/DDBJ whole genome shotgun (WGS) entry which is preliminary data.</text>
</comment>